<evidence type="ECO:0000256" key="6">
    <source>
        <dbReference type="ARBA" id="ARBA00023052"/>
    </source>
</evidence>
<comment type="catalytic activity">
    <reaction evidence="9 10">
        <text>N(6)-[(R)-lipoyl]-L-lysyl-[protein] + pyruvate + H(+) = N(6)-[(R)-S(8)-acetyldihydrolipoyl]-L-lysyl-[protein] + CO2</text>
        <dbReference type="Rhea" id="RHEA:19189"/>
        <dbReference type="Rhea" id="RHEA-COMP:10474"/>
        <dbReference type="Rhea" id="RHEA-COMP:10478"/>
        <dbReference type="ChEBI" id="CHEBI:15361"/>
        <dbReference type="ChEBI" id="CHEBI:15378"/>
        <dbReference type="ChEBI" id="CHEBI:16526"/>
        <dbReference type="ChEBI" id="CHEBI:83099"/>
        <dbReference type="ChEBI" id="CHEBI:83111"/>
        <dbReference type="EC" id="1.2.4.1"/>
    </reaction>
</comment>
<dbReference type="EC" id="1.2.4.1" evidence="3 10"/>
<dbReference type="Gene3D" id="3.40.50.970">
    <property type="match status" value="1"/>
</dbReference>
<evidence type="ECO:0000313" key="12">
    <source>
        <dbReference type="EMBL" id="RUQ31100.1"/>
    </source>
</evidence>
<dbReference type="GO" id="GO:0004739">
    <property type="term" value="F:pyruvate dehydrogenase (acetyl-transferring) activity"/>
    <property type="evidence" value="ECO:0007669"/>
    <property type="project" value="UniProtKB-UniRule"/>
</dbReference>
<dbReference type="InterPro" id="IPR017596">
    <property type="entry name" value="PdhA/BkdA"/>
</dbReference>
<feature type="domain" description="Dehydrogenase E1 component" evidence="11">
    <location>
        <begin position="39"/>
        <end position="323"/>
    </location>
</feature>
<dbReference type="PANTHER" id="PTHR43380:SF1">
    <property type="entry name" value="2-OXOISOVALERATE DEHYDROGENASE SUBUNIT ALPHA, MITOCHONDRIAL"/>
    <property type="match status" value="1"/>
</dbReference>
<name>A0A3S0U682_9BACI</name>
<sequence length="355" mass="39467">MNWINESCVTVDMFQLLNEGGKLVGEKPDIPDDKLLQLYKQMIFSRVFDERALKLQRQGRIGTYAPFTGQEAAQVGSAAALDKGDWVFPSYREVAVSLVRGVPASQSLLYTMGHHSGSGDPDAHMFPVQIIIASQTLHAVGSAWASKYKKEKQVSVAYLGDGATSEGDFHEALNFAGVNSLPVIFFVQNNQWAISVPLSSQTASKSIAQKGIAYGLTSIQVDGNDVLAVYETMKKAVQLAKEGKPILIEAVTYRQGPHTTADDPTKYRTKEELSAWKQKDPLLRMKHYLIHNHLWNETQEEEETAIAEQKMTEAYQTAIQTPRSGLDDIFQNVYHKKTSNLEEQQNSSKRGEVSV</sequence>
<dbReference type="AlphaFoldDB" id="A0A3S0U682"/>
<evidence type="ECO:0000256" key="10">
    <source>
        <dbReference type="RuleBase" id="RU366007"/>
    </source>
</evidence>
<comment type="function">
    <text evidence="8 10">The pyruvate dehydrogenase complex catalyzes the overall conversion of pyruvate to acetyl-CoA and CO(2). It contains multiple copies of three enzymatic components: pyruvate dehydrogenase (E1), dihydrolipoamide acetyltransferase (E2) and lipoamide dehydrogenase (E3).</text>
</comment>
<evidence type="ECO:0000256" key="4">
    <source>
        <dbReference type="ARBA" id="ARBA00014159"/>
    </source>
</evidence>
<evidence type="ECO:0000313" key="13">
    <source>
        <dbReference type="Proteomes" id="UP000267430"/>
    </source>
</evidence>
<evidence type="ECO:0000256" key="7">
    <source>
        <dbReference type="ARBA" id="ARBA00023317"/>
    </source>
</evidence>
<protein>
    <recommendedName>
        <fullName evidence="4 10">Pyruvate dehydrogenase E1 component subunit alpha</fullName>
        <ecNumber evidence="3 10">1.2.4.1</ecNumber>
    </recommendedName>
</protein>
<dbReference type="SUPFAM" id="SSF52518">
    <property type="entry name" value="Thiamin diphosphate-binding fold (THDP-binding)"/>
    <property type="match status" value="1"/>
</dbReference>
<keyword evidence="6 10" id="KW-0786">Thiamine pyrophosphate</keyword>
<keyword evidence="7 10" id="KW-0670">Pyruvate</keyword>
<accession>A0A3S0U682</accession>
<comment type="caution">
    <text evidence="12">The sequence shown here is derived from an EMBL/GenBank/DDBJ whole genome shotgun (WGS) entry which is preliminary data.</text>
</comment>
<dbReference type="InterPro" id="IPR050771">
    <property type="entry name" value="Alpha-ketoacid_DH_E1_comp"/>
</dbReference>
<dbReference type="EMBL" id="RYZZ01000006">
    <property type="protein sequence ID" value="RUQ31100.1"/>
    <property type="molecule type" value="Genomic_DNA"/>
</dbReference>
<evidence type="ECO:0000256" key="1">
    <source>
        <dbReference type="ARBA" id="ARBA00001964"/>
    </source>
</evidence>
<dbReference type="InterPro" id="IPR001017">
    <property type="entry name" value="DH_E1"/>
</dbReference>
<evidence type="ECO:0000256" key="3">
    <source>
        <dbReference type="ARBA" id="ARBA00012281"/>
    </source>
</evidence>
<gene>
    <name evidence="12" type="primary">pdhA</name>
    <name evidence="12" type="ORF">ELQ35_05850</name>
</gene>
<evidence type="ECO:0000256" key="5">
    <source>
        <dbReference type="ARBA" id="ARBA00023002"/>
    </source>
</evidence>
<evidence type="ECO:0000256" key="2">
    <source>
        <dbReference type="ARBA" id="ARBA00011870"/>
    </source>
</evidence>
<dbReference type="NCBIfam" id="TIGR03181">
    <property type="entry name" value="PDH_E1_alph_x"/>
    <property type="match status" value="1"/>
</dbReference>
<evidence type="ECO:0000259" key="11">
    <source>
        <dbReference type="Pfam" id="PF00676"/>
    </source>
</evidence>
<dbReference type="GO" id="GO:0009083">
    <property type="term" value="P:branched-chain amino acid catabolic process"/>
    <property type="evidence" value="ECO:0007669"/>
    <property type="project" value="TreeGrafter"/>
</dbReference>
<organism evidence="12 13">
    <name type="scientific">Peribacillus cavernae</name>
    <dbReference type="NCBI Taxonomy" id="1674310"/>
    <lineage>
        <taxon>Bacteria</taxon>
        <taxon>Bacillati</taxon>
        <taxon>Bacillota</taxon>
        <taxon>Bacilli</taxon>
        <taxon>Bacillales</taxon>
        <taxon>Bacillaceae</taxon>
        <taxon>Peribacillus</taxon>
    </lineage>
</organism>
<evidence type="ECO:0000256" key="9">
    <source>
        <dbReference type="ARBA" id="ARBA00051231"/>
    </source>
</evidence>
<evidence type="ECO:0000256" key="8">
    <source>
        <dbReference type="ARBA" id="ARBA00025211"/>
    </source>
</evidence>
<keyword evidence="5 10" id="KW-0560">Oxidoreductase</keyword>
<dbReference type="CDD" id="cd02000">
    <property type="entry name" value="TPP_E1_PDC_ADC_BCADC"/>
    <property type="match status" value="1"/>
</dbReference>
<keyword evidence="13" id="KW-1185">Reference proteome</keyword>
<reference evidence="12 13" key="1">
    <citation type="submission" date="2018-12" db="EMBL/GenBank/DDBJ databases">
        <title>Bacillus chawlae sp. nov., Bacillus glennii sp. nov., and Bacillus saganii sp. nov. Isolated from the Vehicle Assembly Building at Kennedy Space Center where the Viking Spacecraft were Assembled.</title>
        <authorList>
            <person name="Seuylemezian A."/>
            <person name="Vaishampayan P."/>
        </authorList>
    </citation>
    <scope>NUCLEOTIDE SEQUENCE [LARGE SCALE GENOMIC DNA]</scope>
    <source>
        <strain evidence="12 13">L5</strain>
    </source>
</reference>
<dbReference type="InterPro" id="IPR029061">
    <property type="entry name" value="THDP-binding"/>
</dbReference>
<proteinExistence type="predicted"/>
<comment type="subunit">
    <text evidence="2 10">Heterodimer of an alpha and a beta chain.</text>
</comment>
<dbReference type="PANTHER" id="PTHR43380">
    <property type="entry name" value="2-OXOISOVALERATE DEHYDROGENASE SUBUNIT ALPHA, MITOCHONDRIAL"/>
    <property type="match status" value="1"/>
</dbReference>
<comment type="cofactor">
    <cofactor evidence="1 10">
        <name>thiamine diphosphate</name>
        <dbReference type="ChEBI" id="CHEBI:58937"/>
    </cofactor>
</comment>
<dbReference type="RefSeq" id="WP_126863885.1">
    <property type="nucleotide sequence ID" value="NZ_JAUSTX010000020.1"/>
</dbReference>
<dbReference type="Pfam" id="PF00676">
    <property type="entry name" value="E1_dh"/>
    <property type="match status" value="1"/>
</dbReference>
<dbReference type="Proteomes" id="UP000267430">
    <property type="component" value="Unassembled WGS sequence"/>
</dbReference>
<dbReference type="OrthoDB" id="9766715at2"/>